<reference evidence="16" key="1">
    <citation type="journal article" date="2019" name="Int. J. Syst. Evol. Microbiol.">
        <title>The Global Catalogue of Microorganisms (GCM) 10K type strain sequencing project: providing services to taxonomists for standard genome sequencing and annotation.</title>
        <authorList>
            <consortium name="The Broad Institute Genomics Platform"/>
            <consortium name="The Broad Institute Genome Sequencing Center for Infectious Disease"/>
            <person name="Wu L."/>
            <person name="Ma J."/>
        </authorList>
    </citation>
    <scope>NUCLEOTIDE SEQUENCE [LARGE SCALE GENOMIC DNA]</scope>
    <source>
        <strain evidence="16">JCM 17805</strain>
    </source>
</reference>
<feature type="domain" description="Flagellar motor switch protein FliG C-terminal" evidence="12">
    <location>
        <begin position="235"/>
        <end position="340"/>
    </location>
</feature>
<evidence type="ECO:0000259" key="14">
    <source>
        <dbReference type="Pfam" id="PF14842"/>
    </source>
</evidence>
<keyword evidence="16" id="KW-1185">Reference proteome</keyword>
<keyword evidence="15" id="KW-0966">Cell projection</keyword>
<evidence type="ECO:0000256" key="4">
    <source>
        <dbReference type="ARBA" id="ARBA00021870"/>
    </source>
</evidence>
<dbReference type="PANTHER" id="PTHR30534">
    <property type="entry name" value="FLAGELLAR MOTOR SWITCH PROTEIN FLIG"/>
    <property type="match status" value="1"/>
</dbReference>
<dbReference type="Pfam" id="PF14841">
    <property type="entry name" value="FliG_M"/>
    <property type="match status" value="1"/>
</dbReference>
<keyword evidence="6" id="KW-0145">Chemotaxis</keyword>
<evidence type="ECO:0000256" key="3">
    <source>
        <dbReference type="ARBA" id="ARBA00010299"/>
    </source>
</evidence>
<dbReference type="Pfam" id="PF14842">
    <property type="entry name" value="FliG_N"/>
    <property type="match status" value="1"/>
</dbReference>
<dbReference type="SUPFAM" id="SSF48029">
    <property type="entry name" value="FliG"/>
    <property type="match status" value="2"/>
</dbReference>
<keyword evidence="15" id="KW-0282">Flagellum</keyword>
<gene>
    <name evidence="15" type="primary">fliG_2</name>
    <name evidence="15" type="ORF">GCM10023116_42000</name>
</gene>
<evidence type="ECO:0000256" key="7">
    <source>
        <dbReference type="ARBA" id="ARBA00022779"/>
    </source>
</evidence>
<keyword evidence="5" id="KW-1003">Cell membrane</keyword>
<evidence type="ECO:0000259" key="13">
    <source>
        <dbReference type="Pfam" id="PF14841"/>
    </source>
</evidence>
<comment type="function">
    <text evidence="10">FliG is one of three proteins (FliG, FliN, FliM) that forms the rotor-mounted switch complex (C ring), located at the base of the basal body. This complex interacts with the CheY and CheZ chemotaxis proteins, in addition to contacting components of the motor that determine the direction of flagellar rotation.</text>
</comment>
<dbReference type="InterPro" id="IPR000090">
    <property type="entry name" value="Flg_Motor_Flig"/>
</dbReference>
<keyword evidence="7" id="KW-0283">Flagellar rotation</keyword>
<evidence type="ECO:0000256" key="6">
    <source>
        <dbReference type="ARBA" id="ARBA00022500"/>
    </source>
</evidence>
<evidence type="ECO:0000256" key="8">
    <source>
        <dbReference type="ARBA" id="ARBA00023136"/>
    </source>
</evidence>
<dbReference type="PRINTS" id="PR00954">
    <property type="entry name" value="FLGMOTORFLIG"/>
</dbReference>
<comment type="subcellular location">
    <subcellularLocation>
        <location evidence="1">Bacterial flagellum basal body</location>
    </subcellularLocation>
    <subcellularLocation>
        <location evidence="2">Cell inner membrane</location>
        <topology evidence="2">Peripheral membrane protein</topology>
        <orientation evidence="2">Cytoplasmic side</orientation>
    </subcellularLocation>
</comment>
<comment type="caution">
    <text evidence="15">The sequence shown here is derived from an EMBL/GenBank/DDBJ whole genome shotgun (WGS) entry which is preliminary data.</text>
</comment>
<evidence type="ECO:0000259" key="12">
    <source>
        <dbReference type="Pfam" id="PF01706"/>
    </source>
</evidence>
<evidence type="ECO:0000256" key="11">
    <source>
        <dbReference type="SAM" id="MobiDB-lite"/>
    </source>
</evidence>
<feature type="domain" description="Flagellar motor switch protein FliG N-terminal" evidence="14">
    <location>
        <begin position="25"/>
        <end position="121"/>
    </location>
</feature>
<dbReference type="Pfam" id="PF01706">
    <property type="entry name" value="FliG_C"/>
    <property type="match status" value="1"/>
</dbReference>
<dbReference type="PANTHER" id="PTHR30534:SF0">
    <property type="entry name" value="FLAGELLAR MOTOR SWITCH PROTEIN FLIG"/>
    <property type="match status" value="1"/>
</dbReference>
<feature type="region of interest" description="Disordered" evidence="11">
    <location>
        <begin position="1"/>
        <end position="21"/>
    </location>
</feature>
<evidence type="ECO:0000256" key="5">
    <source>
        <dbReference type="ARBA" id="ARBA00022475"/>
    </source>
</evidence>
<name>A0ABP8V7Z8_9GAMM</name>
<proteinExistence type="inferred from homology"/>
<dbReference type="InterPro" id="IPR028263">
    <property type="entry name" value="FliG_N"/>
</dbReference>
<dbReference type="InterPro" id="IPR011002">
    <property type="entry name" value="FliG_a-hlx"/>
</dbReference>
<organism evidence="15 16">
    <name type="scientific">Kistimonas scapharcae</name>
    <dbReference type="NCBI Taxonomy" id="1036133"/>
    <lineage>
        <taxon>Bacteria</taxon>
        <taxon>Pseudomonadati</taxon>
        <taxon>Pseudomonadota</taxon>
        <taxon>Gammaproteobacteria</taxon>
        <taxon>Oceanospirillales</taxon>
        <taxon>Endozoicomonadaceae</taxon>
        <taxon>Kistimonas</taxon>
    </lineage>
</organism>
<keyword evidence="8" id="KW-0472">Membrane</keyword>
<dbReference type="InterPro" id="IPR032779">
    <property type="entry name" value="FliG_M"/>
</dbReference>
<protein>
    <recommendedName>
        <fullName evidence="4">Flagellar motor switch protein FliG</fullName>
    </recommendedName>
</protein>
<dbReference type="Gene3D" id="1.10.220.30">
    <property type="match status" value="3"/>
</dbReference>
<evidence type="ECO:0000256" key="10">
    <source>
        <dbReference type="ARBA" id="ARBA00025598"/>
    </source>
</evidence>
<dbReference type="RefSeq" id="WP_345198386.1">
    <property type="nucleotide sequence ID" value="NZ_BAABFL010000465.1"/>
</dbReference>
<accession>A0ABP8V7Z8</accession>
<evidence type="ECO:0000313" key="16">
    <source>
        <dbReference type="Proteomes" id="UP001500604"/>
    </source>
</evidence>
<dbReference type="EMBL" id="BAABFL010000465">
    <property type="protein sequence ID" value="GAA4651916.1"/>
    <property type="molecule type" value="Genomic_DNA"/>
</dbReference>
<comment type="similarity">
    <text evidence="3">Belongs to the FliG family.</text>
</comment>
<keyword evidence="9" id="KW-0975">Bacterial flagellum</keyword>
<sequence>MVSPGITRPDSQRESLGPMERRTPSDAAAIMLLLGEEDASAVLKQMTPSEIRVLSEKVSALKTLQSRDLIRLLDDFVQAVSHAGVLAGNYQMQLKKTLQRALGREQARCLLRPLYDEQQQNVLEGLQYARSDVLAGMLRCESLQFQAAVLACLPAEQGAQVMGLLPEETHQALLIRIAGLESLSRACLQSIAALLQQYLDETGMDRELPLRGVQQVADIMNLFSRESGRDILSGIRGVDETLAETIERRMLLFEHLLHLSREDLQKLLGDVDQRTLAQALKGADENLKEAIFSGLPKRAVQYLEDEMQGLGRIRQGVVDSARREILKRAESLINGGEITLSFTDEKLVD</sequence>
<evidence type="ECO:0000313" key="15">
    <source>
        <dbReference type="EMBL" id="GAA4651916.1"/>
    </source>
</evidence>
<keyword evidence="15" id="KW-0969">Cilium</keyword>
<dbReference type="InterPro" id="IPR023087">
    <property type="entry name" value="Flg_Motor_Flig_C"/>
</dbReference>
<evidence type="ECO:0000256" key="1">
    <source>
        <dbReference type="ARBA" id="ARBA00004117"/>
    </source>
</evidence>
<evidence type="ECO:0000256" key="2">
    <source>
        <dbReference type="ARBA" id="ARBA00004515"/>
    </source>
</evidence>
<dbReference type="Proteomes" id="UP001500604">
    <property type="component" value="Unassembled WGS sequence"/>
</dbReference>
<evidence type="ECO:0000256" key="9">
    <source>
        <dbReference type="ARBA" id="ARBA00023143"/>
    </source>
</evidence>
<feature type="domain" description="Flagellar motor switch protein FliG middle" evidence="13">
    <location>
        <begin position="133"/>
        <end position="202"/>
    </location>
</feature>